<dbReference type="InterPro" id="IPR036886">
    <property type="entry name" value="Villin_headpiece_dom_sf"/>
</dbReference>
<evidence type="ECO:0000259" key="2">
    <source>
        <dbReference type="PROSITE" id="PS51089"/>
    </source>
</evidence>
<dbReference type="PROSITE" id="PS51089">
    <property type="entry name" value="HP"/>
    <property type="match status" value="1"/>
</dbReference>
<feature type="region of interest" description="Disordered" evidence="1">
    <location>
        <begin position="267"/>
        <end position="306"/>
    </location>
</feature>
<keyword evidence="4" id="KW-1185">Reference proteome</keyword>
<comment type="caution">
    <text evidence="3">The sequence shown here is derived from an EMBL/GenBank/DDBJ whole genome shotgun (WGS) entry which is preliminary data.</text>
</comment>
<dbReference type="EMBL" id="JAODUO010001755">
    <property type="protein sequence ID" value="KAK2158987.1"/>
    <property type="molecule type" value="Genomic_DNA"/>
</dbReference>
<dbReference type="SUPFAM" id="SSF47050">
    <property type="entry name" value="VHP, Villin headpiece domain"/>
    <property type="match status" value="1"/>
</dbReference>
<feature type="region of interest" description="Disordered" evidence="1">
    <location>
        <begin position="1"/>
        <end position="111"/>
    </location>
</feature>
<feature type="domain" description="HP" evidence="2">
    <location>
        <begin position="332"/>
        <end position="397"/>
    </location>
</feature>
<evidence type="ECO:0000256" key="1">
    <source>
        <dbReference type="SAM" id="MobiDB-lite"/>
    </source>
</evidence>
<feature type="compositionally biased region" description="Basic and acidic residues" evidence="1">
    <location>
        <begin position="41"/>
        <end position="56"/>
    </location>
</feature>
<protein>
    <recommendedName>
        <fullName evidence="2">HP domain-containing protein</fullName>
    </recommendedName>
</protein>
<organism evidence="3 4">
    <name type="scientific">Ridgeia piscesae</name>
    <name type="common">Tubeworm</name>
    <dbReference type="NCBI Taxonomy" id="27915"/>
    <lineage>
        <taxon>Eukaryota</taxon>
        <taxon>Metazoa</taxon>
        <taxon>Spiralia</taxon>
        <taxon>Lophotrochozoa</taxon>
        <taxon>Annelida</taxon>
        <taxon>Polychaeta</taxon>
        <taxon>Sedentaria</taxon>
        <taxon>Canalipalpata</taxon>
        <taxon>Sabellida</taxon>
        <taxon>Siboglinidae</taxon>
        <taxon>Ridgeia</taxon>
    </lineage>
</organism>
<accession>A0AAD9JTY0</accession>
<evidence type="ECO:0000313" key="3">
    <source>
        <dbReference type="EMBL" id="KAK2158987.1"/>
    </source>
</evidence>
<dbReference type="GO" id="GO:0030032">
    <property type="term" value="P:lamellipodium assembly"/>
    <property type="evidence" value="ECO:0007669"/>
    <property type="project" value="TreeGrafter"/>
</dbReference>
<feature type="compositionally biased region" description="Acidic residues" evidence="1">
    <location>
        <begin position="99"/>
        <end position="111"/>
    </location>
</feature>
<reference evidence="3" key="1">
    <citation type="journal article" date="2023" name="Mol. Biol. Evol.">
        <title>Third-Generation Sequencing Reveals the Adaptive Role of the Epigenome in Three Deep-Sea Polychaetes.</title>
        <authorList>
            <person name="Perez M."/>
            <person name="Aroh O."/>
            <person name="Sun Y."/>
            <person name="Lan Y."/>
            <person name="Juniper S.K."/>
            <person name="Young C.R."/>
            <person name="Angers B."/>
            <person name="Qian P.Y."/>
        </authorList>
    </citation>
    <scope>NUCLEOTIDE SEQUENCE</scope>
    <source>
        <strain evidence="3">R07B-5</strain>
    </source>
</reference>
<dbReference type="SMART" id="SM00153">
    <property type="entry name" value="VHP"/>
    <property type="match status" value="1"/>
</dbReference>
<dbReference type="GO" id="GO:0015629">
    <property type="term" value="C:actin cytoskeleton"/>
    <property type="evidence" value="ECO:0007669"/>
    <property type="project" value="TreeGrafter"/>
</dbReference>
<dbReference type="PANTHER" id="PTHR24213">
    <property type="entry name" value="ACTIN-BINDING LIM PROTEIN"/>
    <property type="match status" value="1"/>
</dbReference>
<dbReference type="GO" id="GO:0007010">
    <property type="term" value="P:cytoskeleton organization"/>
    <property type="evidence" value="ECO:0007669"/>
    <property type="project" value="InterPro"/>
</dbReference>
<feature type="compositionally biased region" description="Low complexity" evidence="1">
    <location>
        <begin position="7"/>
        <end position="17"/>
    </location>
</feature>
<name>A0AAD9JTY0_RIDPI</name>
<feature type="compositionally biased region" description="Basic residues" evidence="1">
    <location>
        <begin position="72"/>
        <end position="81"/>
    </location>
</feature>
<sequence length="397" mass="45106">MTALGSTTTTTTTTTKTVIKKDVGSPPLNKEEPIRLSRYPDAQKADRVPAIERDDWPAPPEPAAAYPELLREHRRRHPSRRKSTDLVDGGAPVANNGDIVDEDDEVSEETEPIDPKMVKEIETLNKMADDSGAAKVMLRELEKKKSEVLVIDPRSASRTPSAKKEPIFGTRYESPVYASPSRVLDARTRMHSMDDNLIGIKYRSSTLCSANFPVDRRSLGAYIDERPKPPIRNYTGTKPGYSLAAKSATIDATRSLTFDGLEESLERSARNGSADGLERRYHNLSQSSMEEYDEHSGLRRGSRLRSSTLSEGFRSPSYLAYRRSIPSLFRVDEPPKVYEYEELKVTNFRLPPDVDRNTIEWHLTEGDFGQLFKMPRTEFYRLPEWKRNDMKKRVCLF</sequence>
<dbReference type="AlphaFoldDB" id="A0AAD9JTY0"/>
<proteinExistence type="predicted"/>
<dbReference type="InterPro" id="IPR003128">
    <property type="entry name" value="Villin_headpiece"/>
</dbReference>
<dbReference type="Pfam" id="PF02209">
    <property type="entry name" value="VHP"/>
    <property type="match status" value="1"/>
</dbReference>
<feature type="compositionally biased region" description="Basic and acidic residues" evidence="1">
    <location>
        <begin position="19"/>
        <end position="35"/>
    </location>
</feature>
<dbReference type="Gene3D" id="1.10.950.10">
    <property type="entry name" value="Villin headpiece domain"/>
    <property type="match status" value="1"/>
</dbReference>
<evidence type="ECO:0000313" key="4">
    <source>
        <dbReference type="Proteomes" id="UP001209878"/>
    </source>
</evidence>
<dbReference type="InterPro" id="IPR051618">
    <property type="entry name" value="Actin-binding_LIM"/>
</dbReference>
<dbReference type="PANTHER" id="PTHR24213:SF9">
    <property type="entry name" value="UNCOORDINATED 115A, ISOFORM B-RELATED"/>
    <property type="match status" value="1"/>
</dbReference>
<gene>
    <name evidence="3" type="ORF">NP493_1755g00025</name>
</gene>
<dbReference type="Proteomes" id="UP001209878">
    <property type="component" value="Unassembled WGS sequence"/>
</dbReference>
<dbReference type="GO" id="GO:0051015">
    <property type="term" value="F:actin filament binding"/>
    <property type="evidence" value="ECO:0007669"/>
    <property type="project" value="TreeGrafter"/>
</dbReference>